<sequence length="192" mass="20702">MNRRPFIALILAAPLLTHGAAADEAQATLRSTIDEVLGIANGASSRSALASSARSVLQRRVSFETMTRRAVGVGWKQFSSAQQAKATDLFTTLVIRTYSNKFTPGQTATIDYKAATNPASGRVDVPTTLVYKGSRYSVIYRMEQIGGWRIADVVIEGVSLVANYRSQLDASFKQGGAEAVIRSLEQSVSRPS</sequence>
<keyword evidence="3" id="KW-1185">Reference proteome</keyword>
<evidence type="ECO:0000313" key="3">
    <source>
        <dbReference type="Proteomes" id="UP000321577"/>
    </source>
</evidence>
<comment type="caution">
    <text evidence="2">The sequence shown here is derived from an EMBL/GenBank/DDBJ whole genome shotgun (WGS) entry which is preliminary data.</text>
</comment>
<evidence type="ECO:0008006" key="4">
    <source>
        <dbReference type="Google" id="ProtNLM"/>
    </source>
</evidence>
<dbReference type="Gene3D" id="3.10.450.710">
    <property type="entry name" value="Tgt2/MlaC"/>
    <property type="match status" value="1"/>
</dbReference>
<dbReference type="AlphaFoldDB" id="A0A512M966"/>
<evidence type="ECO:0000313" key="2">
    <source>
        <dbReference type="EMBL" id="GEP43288.1"/>
    </source>
</evidence>
<organism evidence="2 3">
    <name type="scientific">Brevifollis gellanilyticus</name>
    <dbReference type="NCBI Taxonomy" id="748831"/>
    <lineage>
        <taxon>Bacteria</taxon>
        <taxon>Pseudomonadati</taxon>
        <taxon>Verrucomicrobiota</taxon>
        <taxon>Verrucomicrobiia</taxon>
        <taxon>Verrucomicrobiales</taxon>
        <taxon>Verrucomicrobiaceae</taxon>
    </lineage>
</organism>
<protein>
    <recommendedName>
        <fullName evidence="4">ABC transporter substrate-binding protein</fullName>
    </recommendedName>
</protein>
<accession>A0A512M966</accession>
<feature type="chain" id="PRO_5021747672" description="ABC transporter substrate-binding protein" evidence="1">
    <location>
        <begin position="23"/>
        <end position="192"/>
    </location>
</feature>
<proteinExistence type="predicted"/>
<dbReference type="PANTHER" id="PTHR36573:SF1">
    <property type="entry name" value="INTERMEMBRANE PHOSPHOLIPID TRANSPORT SYSTEM BINDING PROTEIN MLAC"/>
    <property type="match status" value="1"/>
</dbReference>
<evidence type="ECO:0000256" key="1">
    <source>
        <dbReference type="SAM" id="SignalP"/>
    </source>
</evidence>
<dbReference type="RefSeq" id="WP_146850869.1">
    <property type="nucleotide sequence ID" value="NZ_BKAG01000016.1"/>
</dbReference>
<dbReference type="EMBL" id="BKAG01000016">
    <property type="protein sequence ID" value="GEP43288.1"/>
    <property type="molecule type" value="Genomic_DNA"/>
</dbReference>
<dbReference type="PANTHER" id="PTHR36573">
    <property type="entry name" value="INTERMEMBRANE PHOSPHOLIPID TRANSPORT SYSTEM BINDING PROTEIN MLAC"/>
    <property type="match status" value="1"/>
</dbReference>
<dbReference type="InterPro" id="IPR042245">
    <property type="entry name" value="Tgt2/MlaC_sf"/>
</dbReference>
<keyword evidence="1" id="KW-0732">Signal</keyword>
<dbReference type="Proteomes" id="UP000321577">
    <property type="component" value="Unassembled WGS sequence"/>
</dbReference>
<gene>
    <name evidence="2" type="ORF">BGE01nite_25790</name>
</gene>
<dbReference type="Pfam" id="PF05494">
    <property type="entry name" value="MlaC"/>
    <property type="match status" value="1"/>
</dbReference>
<dbReference type="InterPro" id="IPR008869">
    <property type="entry name" value="MlaC/ttg2D"/>
</dbReference>
<reference evidence="2 3" key="1">
    <citation type="submission" date="2019-07" db="EMBL/GenBank/DDBJ databases">
        <title>Whole genome shotgun sequence of Brevifollis gellanilyticus NBRC 108608.</title>
        <authorList>
            <person name="Hosoyama A."/>
            <person name="Uohara A."/>
            <person name="Ohji S."/>
            <person name="Ichikawa N."/>
        </authorList>
    </citation>
    <scope>NUCLEOTIDE SEQUENCE [LARGE SCALE GENOMIC DNA]</scope>
    <source>
        <strain evidence="2 3">NBRC 108608</strain>
    </source>
</reference>
<name>A0A512M966_9BACT</name>
<dbReference type="OrthoDB" id="9798905at2"/>
<feature type="signal peptide" evidence="1">
    <location>
        <begin position="1"/>
        <end position="22"/>
    </location>
</feature>